<evidence type="ECO:0000313" key="3">
    <source>
        <dbReference type="Proteomes" id="UP001154322"/>
    </source>
</evidence>
<evidence type="ECO:0000259" key="1">
    <source>
        <dbReference type="Pfam" id="PF12728"/>
    </source>
</evidence>
<organism evidence="2 3">
    <name type="scientific">Paenibacillus melissococcoides</name>
    <dbReference type="NCBI Taxonomy" id="2912268"/>
    <lineage>
        <taxon>Bacteria</taxon>
        <taxon>Bacillati</taxon>
        <taxon>Bacillota</taxon>
        <taxon>Bacilli</taxon>
        <taxon>Bacillales</taxon>
        <taxon>Paenibacillaceae</taxon>
        <taxon>Paenibacillus</taxon>
    </lineage>
</organism>
<keyword evidence="3" id="KW-1185">Reference proteome</keyword>
<evidence type="ECO:0000313" key="2">
    <source>
        <dbReference type="EMBL" id="CAH8248408.1"/>
    </source>
</evidence>
<dbReference type="RefSeq" id="WP_213426468.1">
    <property type="nucleotide sequence ID" value="NZ_AP031286.1"/>
</dbReference>
<gene>
    <name evidence="2" type="ORF">WJ0W_005671</name>
</gene>
<feature type="domain" description="Helix-turn-helix" evidence="1">
    <location>
        <begin position="9"/>
        <end position="48"/>
    </location>
</feature>
<protein>
    <submittedName>
        <fullName evidence="2">Helix-turn-helix domain-containing protein</fullName>
    </submittedName>
</protein>
<dbReference type="NCBIfam" id="TIGR01764">
    <property type="entry name" value="excise"/>
    <property type="match status" value="1"/>
</dbReference>
<proteinExistence type="predicted"/>
<accession>A0ABN8UF31</accession>
<reference evidence="2" key="1">
    <citation type="submission" date="2022-06" db="EMBL/GenBank/DDBJ databases">
        <authorList>
            <person name="Dietemann V."/>
            <person name="Ory F."/>
            <person name="Dainat B."/>
            <person name="Oberhansli S."/>
        </authorList>
    </citation>
    <scope>NUCLEOTIDE SEQUENCE</scope>
    <source>
        <strain evidence="2">Ena-SAMPLE-TAB-26-04-2022-14:26:32:270-5432</strain>
    </source>
</reference>
<sequence length="65" mass="7825">MTKNHLPPVLTIKDLAVYFRRSTKTIRRRIKSGDIRSYKEGREYRIRLEWALEYEQQLIDKGESA</sequence>
<dbReference type="InterPro" id="IPR041657">
    <property type="entry name" value="HTH_17"/>
</dbReference>
<dbReference type="EMBL" id="CALYLO010000009">
    <property type="protein sequence ID" value="CAH8248408.1"/>
    <property type="molecule type" value="Genomic_DNA"/>
</dbReference>
<name>A0ABN8UF31_9BACL</name>
<dbReference type="Proteomes" id="UP001154322">
    <property type="component" value="Unassembled WGS sequence"/>
</dbReference>
<comment type="caution">
    <text evidence="2">The sequence shown here is derived from an EMBL/GenBank/DDBJ whole genome shotgun (WGS) entry which is preliminary data.</text>
</comment>
<dbReference type="InterPro" id="IPR010093">
    <property type="entry name" value="SinI_DNA-bd"/>
</dbReference>
<dbReference type="Pfam" id="PF12728">
    <property type="entry name" value="HTH_17"/>
    <property type="match status" value="1"/>
</dbReference>